<evidence type="ECO:0000313" key="1">
    <source>
        <dbReference type="EMBL" id="MBC1322623.1"/>
    </source>
</evidence>
<organism evidence="1 2">
    <name type="scientific">Listeria welshimeri</name>
    <dbReference type="NCBI Taxonomy" id="1643"/>
    <lineage>
        <taxon>Bacteria</taxon>
        <taxon>Bacillati</taxon>
        <taxon>Bacillota</taxon>
        <taxon>Bacilli</taxon>
        <taxon>Bacillales</taxon>
        <taxon>Listeriaceae</taxon>
        <taxon>Listeria</taxon>
    </lineage>
</organism>
<comment type="caution">
    <text evidence="1">The sequence shown here is derived from an EMBL/GenBank/DDBJ whole genome shotgun (WGS) entry which is preliminary data.</text>
</comment>
<accession>A0A7X0T4V3</accession>
<dbReference type="AlphaFoldDB" id="A0A7X0T4V3"/>
<sequence length="110" mass="12522">MTKKLSAFLYFDAENYFEKKILLAMQSEPLKNKNQEIIGSKYTVIVWEDATDYGDQSISNIGDTYKVKVVGKYLKKIDSPSEVKLINPSGIVYGEFRNQLSVSAKDIIFI</sequence>
<reference evidence="1 2" key="1">
    <citation type="submission" date="2020-03" db="EMBL/GenBank/DDBJ databases">
        <title>Soil Listeria distribution.</title>
        <authorList>
            <person name="Liao J."/>
            <person name="Wiedmann M."/>
        </authorList>
    </citation>
    <scope>NUCLEOTIDE SEQUENCE [LARGE SCALE GENOMIC DNA]</scope>
    <source>
        <strain evidence="1 2">FSL L7-1829</strain>
    </source>
</reference>
<gene>
    <name evidence="1" type="ORF">HB853_06670</name>
</gene>
<dbReference type="EMBL" id="JAAROP010000005">
    <property type="protein sequence ID" value="MBC1322623.1"/>
    <property type="molecule type" value="Genomic_DNA"/>
</dbReference>
<evidence type="ECO:0000313" key="2">
    <source>
        <dbReference type="Proteomes" id="UP000522007"/>
    </source>
</evidence>
<protein>
    <submittedName>
        <fullName evidence="1">Uncharacterized protein</fullName>
    </submittedName>
</protein>
<proteinExistence type="predicted"/>
<dbReference type="Proteomes" id="UP000522007">
    <property type="component" value="Unassembled WGS sequence"/>
</dbReference>
<name>A0A7X0T4V3_LISWE</name>